<dbReference type="RefSeq" id="WP_248949730.1">
    <property type="nucleotide sequence ID" value="NZ_JAKILB010000005.1"/>
</dbReference>
<comment type="caution">
    <text evidence="1">The sequence shown here is derived from an EMBL/GenBank/DDBJ whole genome shotgun (WGS) entry which is preliminary data.</text>
</comment>
<dbReference type="EMBL" id="JAKILB010000005">
    <property type="protein sequence ID" value="MCL1138666.1"/>
    <property type="molecule type" value="Genomic_DNA"/>
</dbReference>
<gene>
    <name evidence="1" type="ORF">L2740_08935</name>
</gene>
<accession>A0A9X1ZN12</accession>
<protein>
    <submittedName>
        <fullName evidence="1">Uncharacterized protein</fullName>
    </submittedName>
</protein>
<reference evidence="1" key="1">
    <citation type="submission" date="2022-01" db="EMBL/GenBank/DDBJ databases">
        <title>Whole genome-based taxonomy of the Shewanellaceae.</title>
        <authorList>
            <person name="Martin-Rodriguez A.J."/>
        </authorList>
    </citation>
    <scope>NUCLEOTIDE SEQUENCE</scope>
    <source>
        <strain evidence="1">KCTC 23973</strain>
    </source>
</reference>
<keyword evidence="2" id="KW-1185">Reference proteome</keyword>
<proteinExistence type="predicted"/>
<organism evidence="1 2">
    <name type="scientific">Shewanella pneumatophori</name>
    <dbReference type="NCBI Taxonomy" id="314092"/>
    <lineage>
        <taxon>Bacteria</taxon>
        <taxon>Pseudomonadati</taxon>
        <taxon>Pseudomonadota</taxon>
        <taxon>Gammaproteobacteria</taxon>
        <taxon>Alteromonadales</taxon>
        <taxon>Shewanellaceae</taxon>
        <taxon>Shewanella</taxon>
    </lineage>
</organism>
<evidence type="ECO:0000313" key="2">
    <source>
        <dbReference type="Proteomes" id="UP001139293"/>
    </source>
</evidence>
<evidence type="ECO:0000313" key="1">
    <source>
        <dbReference type="EMBL" id="MCL1138666.1"/>
    </source>
</evidence>
<dbReference type="Proteomes" id="UP001139293">
    <property type="component" value="Unassembled WGS sequence"/>
</dbReference>
<dbReference type="AlphaFoldDB" id="A0A9X1ZN12"/>
<name>A0A9X1ZN12_9GAMM</name>
<sequence>MNIKNISKFRLAGEKCPEDLAFLVKHFLPLLSEVEVEFNDQADWQPWADKSYLSEKDLADPDIAANVQAIDDTFALISFVAEFPNGEYLGYWRGPENTAIKDSPLVLYSSDGRFSLCGTTLFEALHLYTYDDEVLARIKRAAIANGFKLDFDCVDDIEELAVSPDAYHETRYYQLKGK</sequence>